<reference evidence="8" key="1">
    <citation type="submission" date="2020-03" db="EMBL/GenBank/DDBJ databases">
        <title>Draft sequencing of Paenibacilllus sp. S3N08.</title>
        <authorList>
            <person name="Kim D.-U."/>
        </authorList>
    </citation>
    <scope>NUCLEOTIDE SEQUENCE</scope>
    <source>
        <strain evidence="8">S3N08</strain>
    </source>
</reference>
<dbReference type="PRINTS" id="PR00834">
    <property type="entry name" value="PROTEASES2C"/>
</dbReference>
<keyword evidence="6" id="KW-0472">Membrane</keyword>
<comment type="caution">
    <text evidence="8">The sequence shown here is derived from an EMBL/GenBank/DDBJ whole genome shotgun (WGS) entry which is preliminary data.</text>
</comment>
<evidence type="ECO:0000256" key="6">
    <source>
        <dbReference type="SAM" id="Phobius"/>
    </source>
</evidence>
<dbReference type="PANTHER" id="PTHR22939">
    <property type="entry name" value="SERINE PROTEASE FAMILY S1C HTRA-RELATED"/>
    <property type="match status" value="1"/>
</dbReference>
<dbReference type="Proteomes" id="UP001165962">
    <property type="component" value="Unassembled WGS sequence"/>
</dbReference>
<accession>A0ABX0J732</accession>
<feature type="compositionally biased region" description="Gly residues" evidence="5">
    <location>
        <begin position="81"/>
        <end position="90"/>
    </location>
</feature>
<comment type="similarity">
    <text evidence="1">Belongs to the peptidase S1C family.</text>
</comment>
<keyword evidence="3" id="KW-0378">Hydrolase</keyword>
<dbReference type="Gene3D" id="2.30.42.10">
    <property type="match status" value="1"/>
</dbReference>
<name>A0ABX0J732_9BACL</name>
<keyword evidence="6" id="KW-1133">Transmembrane helix</keyword>
<dbReference type="InterPro" id="IPR043504">
    <property type="entry name" value="Peptidase_S1_PA_chymotrypsin"/>
</dbReference>
<evidence type="ECO:0000256" key="1">
    <source>
        <dbReference type="ARBA" id="ARBA00010541"/>
    </source>
</evidence>
<dbReference type="RefSeq" id="WP_166152507.1">
    <property type="nucleotide sequence ID" value="NZ_JAAOIW010000007.1"/>
</dbReference>
<feature type="domain" description="PDZ" evidence="7">
    <location>
        <begin position="326"/>
        <end position="410"/>
    </location>
</feature>
<dbReference type="Pfam" id="PF13180">
    <property type="entry name" value="PDZ_2"/>
    <property type="match status" value="1"/>
</dbReference>
<dbReference type="Pfam" id="PF13365">
    <property type="entry name" value="Trypsin_2"/>
    <property type="match status" value="1"/>
</dbReference>
<dbReference type="InterPro" id="IPR001478">
    <property type="entry name" value="PDZ"/>
</dbReference>
<gene>
    <name evidence="8" type="ORF">G9U52_20585</name>
</gene>
<keyword evidence="2" id="KW-0645">Protease</keyword>
<protein>
    <submittedName>
        <fullName evidence="8">PDZ domain-containing protein</fullName>
    </submittedName>
</protein>
<evidence type="ECO:0000259" key="7">
    <source>
        <dbReference type="SMART" id="SM00228"/>
    </source>
</evidence>
<evidence type="ECO:0000256" key="4">
    <source>
        <dbReference type="ARBA" id="ARBA00022825"/>
    </source>
</evidence>
<dbReference type="PANTHER" id="PTHR22939:SF129">
    <property type="entry name" value="SERINE PROTEASE HTRA2, MITOCHONDRIAL"/>
    <property type="match status" value="1"/>
</dbReference>
<keyword evidence="6" id="KW-0812">Transmembrane</keyword>
<dbReference type="InterPro" id="IPR009003">
    <property type="entry name" value="Peptidase_S1_PA"/>
</dbReference>
<dbReference type="InterPro" id="IPR001940">
    <property type="entry name" value="Peptidase_S1C"/>
</dbReference>
<organism evidence="8 9">
    <name type="scientific">Paenibacillus agricola</name>
    <dbReference type="NCBI Taxonomy" id="2716264"/>
    <lineage>
        <taxon>Bacteria</taxon>
        <taxon>Bacillati</taxon>
        <taxon>Bacillota</taxon>
        <taxon>Bacilli</taxon>
        <taxon>Bacillales</taxon>
        <taxon>Paenibacillaceae</taxon>
        <taxon>Paenibacillus</taxon>
    </lineage>
</organism>
<evidence type="ECO:0000256" key="5">
    <source>
        <dbReference type="SAM" id="MobiDB-lite"/>
    </source>
</evidence>
<evidence type="ECO:0000256" key="2">
    <source>
        <dbReference type="ARBA" id="ARBA00022670"/>
    </source>
</evidence>
<feature type="region of interest" description="Disordered" evidence="5">
    <location>
        <begin position="67"/>
        <end position="108"/>
    </location>
</feature>
<dbReference type="InterPro" id="IPR036034">
    <property type="entry name" value="PDZ_sf"/>
</dbReference>
<sequence length="425" mass="44396">MGLFDDDFYSTKVPRWNEWSVKGRKLRRGSSRSSSPSWLLPVCGGAAIMLVLLVLFNIGGGNGGAGEAQVASQASAPGPESGSGNGGAASGFGNASAPDAQRQSSDSVVRAAEKVGPTVISVIGSGKEGEKAGVRGAVGLGSGVLFEKVGGKVRIVTNNHVVEGFAQLDIVTTTGERKKAKLLGRDQMTDLAVLEIDDSGIKSVAEFGDSDALRAGETVIAVGNPLGLGYAPTVTRGIVSWPKRTIPVSLGTQGEYDWEMDVIQTDAAINQGNSGGALVNLDGKVIGINTLKVADMGVEGLGFAIPINSVKTIIEALITDQKIKRPYLGVVTQNLQSFTGTDVLKLPAEVKAGIIVIDVTGPAKDAGLKTNDVIIQLDDKPVDSTLALRKYIYSQKKIGDKITITYYRGGKKATLVLTMAELKDR</sequence>
<keyword evidence="9" id="KW-1185">Reference proteome</keyword>
<evidence type="ECO:0000313" key="8">
    <source>
        <dbReference type="EMBL" id="NHN32242.1"/>
    </source>
</evidence>
<feature type="compositionally biased region" description="Low complexity" evidence="5">
    <location>
        <begin position="71"/>
        <end position="80"/>
    </location>
</feature>
<keyword evidence="4" id="KW-0720">Serine protease</keyword>
<dbReference type="SMART" id="SM00228">
    <property type="entry name" value="PDZ"/>
    <property type="match status" value="1"/>
</dbReference>
<dbReference type="SUPFAM" id="SSF50494">
    <property type="entry name" value="Trypsin-like serine proteases"/>
    <property type="match status" value="1"/>
</dbReference>
<dbReference type="SUPFAM" id="SSF50156">
    <property type="entry name" value="PDZ domain-like"/>
    <property type="match status" value="1"/>
</dbReference>
<feature type="transmembrane region" description="Helical" evidence="6">
    <location>
        <begin position="38"/>
        <end position="58"/>
    </location>
</feature>
<dbReference type="Gene3D" id="2.40.10.10">
    <property type="entry name" value="Trypsin-like serine proteases"/>
    <property type="match status" value="2"/>
</dbReference>
<evidence type="ECO:0000313" key="9">
    <source>
        <dbReference type="Proteomes" id="UP001165962"/>
    </source>
</evidence>
<dbReference type="EMBL" id="JAAOIW010000007">
    <property type="protein sequence ID" value="NHN32242.1"/>
    <property type="molecule type" value="Genomic_DNA"/>
</dbReference>
<evidence type="ECO:0000256" key="3">
    <source>
        <dbReference type="ARBA" id="ARBA00022801"/>
    </source>
</evidence>
<proteinExistence type="inferred from homology"/>